<evidence type="ECO:0000313" key="2">
    <source>
        <dbReference type="Proteomes" id="UP000321291"/>
    </source>
</evidence>
<dbReference type="Proteomes" id="UP000321291">
    <property type="component" value="Chromosome"/>
</dbReference>
<organism evidence="1 2">
    <name type="scientific">Arachidicoccus ginsenosidivorans</name>
    <dbReference type="NCBI Taxonomy" id="496057"/>
    <lineage>
        <taxon>Bacteria</taxon>
        <taxon>Pseudomonadati</taxon>
        <taxon>Bacteroidota</taxon>
        <taxon>Chitinophagia</taxon>
        <taxon>Chitinophagales</taxon>
        <taxon>Chitinophagaceae</taxon>
        <taxon>Arachidicoccus</taxon>
    </lineage>
</organism>
<dbReference type="OrthoDB" id="681288at2"/>
<protein>
    <submittedName>
        <fullName evidence="1">Transposase family protein</fullName>
    </submittedName>
</protein>
<dbReference type="RefSeq" id="WP_146786062.1">
    <property type="nucleotide sequence ID" value="NZ_CP042434.1"/>
</dbReference>
<proteinExistence type="predicted"/>
<reference evidence="1 2" key="1">
    <citation type="journal article" date="2017" name="Int. J. Syst. Evol. Microbiol.">
        <title>Arachidicoccus ginsenosidivorans sp. nov., with ginsenoside-converting activity isolated from ginseng cultivating soil.</title>
        <authorList>
            <person name="Siddiqi M.Z."/>
            <person name="Aslam Z."/>
            <person name="Im W.T."/>
        </authorList>
    </citation>
    <scope>NUCLEOTIDE SEQUENCE [LARGE SCALE GENOMIC DNA]</scope>
    <source>
        <strain evidence="1 2">Gsoil 809</strain>
    </source>
</reference>
<accession>A0A5B8VPU5</accession>
<dbReference type="EMBL" id="CP042434">
    <property type="protein sequence ID" value="QEC73520.1"/>
    <property type="molecule type" value="Genomic_DNA"/>
</dbReference>
<gene>
    <name evidence="1" type="ORF">FSB73_19505</name>
</gene>
<sequence>MNKLSDKRRRRDYSVAELVTGCISMFLFKQTTRNGANNDRQEEKFRENYYKLFKLRLPHMDTVERFLRLLDPEELEKLKAVLVCQILEKRVLHRFRFLGKWFTVAIDGTGTNSYDSNDGEGSRIYKTSKKGVVTYMHHVVEAKLVTSSGLAISLASEWVNNKDRKEFEKQDCEREAFVRLAAKLKEYFPRLPICILADGLYPNKTFMQICKENNWTYVVVFPDDILSVLHEDIYDLQDKHRSMQTVELKAKGQTTITKDYTWLEEPLEHEGCTLYWVSCEQVTTHNSKEGKPTEEDDKKK</sequence>
<evidence type="ECO:0000313" key="1">
    <source>
        <dbReference type="EMBL" id="QEC73520.1"/>
    </source>
</evidence>
<dbReference type="KEGG" id="agi:FSB73_19505"/>
<name>A0A5B8VPU5_9BACT</name>
<keyword evidence="2" id="KW-1185">Reference proteome</keyword>
<dbReference type="AlphaFoldDB" id="A0A5B8VPU5"/>